<dbReference type="RefSeq" id="WP_016482462.1">
    <property type="nucleotide sequence ID" value="NC_021487.1"/>
</dbReference>
<name>S0EUE8_CHTCT</name>
<dbReference type="OrthoDB" id="69351at2"/>
<dbReference type="EMBL" id="HF951689">
    <property type="protein sequence ID" value="CCW34914.1"/>
    <property type="molecule type" value="Genomic_DNA"/>
</dbReference>
<dbReference type="Proteomes" id="UP000014227">
    <property type="component" value="Chromosome I"/>
</dbReference>
<dbReference type="HOGENOM" id="CLU_111923_0_0_0"/>
<feature type="transmembrane region" description="Helical" evidence="1">
    <location>
        <begin position="144"/>
        <end position="163"/>
    </location>
</feature>
<reference evidence="3" key="1">
    <citation type="submission" date="2013-03" db="EMBL/GenBank/DDBJ databases">
        <title>Genome sequence of Chthonomonas calidirosea, the first sequenced genome from the Armatimonadetes phylum (formally candidate division OP10).</title>
        <authorList>
            <person name="Lee K.C.Y."/>
            <person name="Morgan X.C."/>
            <person name="Dunfield P.F."/>
            <person name="Tamas I."/>
            <person name="Houghton K.M."/>
            <person name="Vyssotski M."/>
            <person name="Ryan J.L.J."/>
            <person name="Lagutin K."/>
            <person name="McDonald I.R."/>
            <person name="Stott M.B."/>
        </authorList>
    </citation>
    <scope>NUCLEOTIDE SEQUENCE [LARGE SCALE GENOMIC DNA]</scope>
    <source>
        <strain evidence="3">DSM 23976 / ICMP 18418 / T49</strain>
    </source>
</reference>
<protein>
    <submittedName>
        <fullName evidence="2">Uncharacterized metal-binding protein</fullName>
    </submittedName>
</protein>
<gene>
    <name evidence="2" type="ORF">CCALI_01092</name>
</gene>
<dbReference type="AlphaFoldDB" id="S0EUE8"/>
<evidence type="ECO:0000313" key="3">
    <source>
        <dbReference type="Proteomes" id="UP000014227"/>
    </source>
</evidence>
<sequence>MPGARVHDLITVSTLAAFDVLYVAKVHPASLVPLCCFSGAYLFAGLACAGDLDTNSREYRRWGPLRFIWWPYRVLVPHRSWVSHGLIVGGIIRALYLGVMFFLLSWVGVWLWNQCGMHVDPASVTQMEAHSLGQIMRTHPRESLAFLVGFVLAGTAHSLADIVSTGLKRWL</sequence>
<dbReference type="Pfam" id="PF09988">
    <property type="entry name" value="DUF2227"/>
    <property type="match status" value="1"/>
</dbReference>
<dbReference type="PANTHER" id="PTHR39085:SF1">
    <property type="entry name" value="SLL0924 PROTEIN"/>
    <property type="match status" value="1"/>
</dbReference>
<keyword evidence="1" id="KW-0472">Membrane</keyword>
<keyword evidence="1" id="KW-1133">Transmembrane helix</keyword>
<dbReference type="STRING" id="454171.CP488_00064"/>
<accession>S0EUE8</accession>
<keyword evidence="1" id="KW-0812">Transmembrane</keyword>
<dbReference type="InParanoid" id="S0EUE8"/>
<feature type="transmembrane region" description="Helical" evidence="1">
    <location>
        <begin position="94"/>
        <end position="112"/>
    </location>
</feature>
<dbReference type="KEGG" id="ccz:CCALI_01092"/>
<organism evidence="2 3">
    <name type="scientific">Chthonomonas calidirosea (strain DSM 23976 / ICMP 18418 / T49)</name>
    <dbReference type="NCBI Taxonomy" id="1303518"/>
    <lineage>
        <taxon>Bacteria</taxon>
        <taxon>Bacillati</taxon>
        <taxon>Armatimonadota</taxon>
        <taxon>Chthonomonadia</taxon>
        <taxon>Chthonomonadales</taxon>
        <taxon>Chthonomonadaceae</taxon>
        <taxon>Chthonomonas</taxon>
    </lineage>
</organism>
<dbReference type="PATRIC" id="fig|1303518.3.peg.1112"/>
<feature type="transmembrane region" description="Helical" evidence="1">
    <location>
        <begin position="31"/>
        <end position="52"/>
    </location>
</feature>
<dbReference type="eggNOG" id="COG2389">
    <property type="taxonomic scope" value="Bacteria"/>
</dbReference>
<keyword evidence="3" id="KW-1185">Reference proteome</keyword>
<proteinExistence type="predicted"/>
<dbReference type="InterPro" id="IPR019250">
    <property type="entry name" value="DUF2227_metal-bd"/>
</dbReference>
<evidence type="ECO:0000256" key="1">
    <source>
        <dbReference type="SAM" id="Phobius"/>
    </source>
</evidence>
<evidence type="ECO:0000313" key="2">
    <source>
        <dbReference type="EMBL" id="CCW34914.1"/>
    </source>
</evidence>
<dbReference type="PANTHER" id="PTHR39085">
    <property type="entry name" value="SLL0924 PROTEIN"/>
    <property type="match status" value="1"/>
</dbReference>